<keyword evidence="7" id="KW-1185">Reference proteome</keyword>
<proteinExistence type="predicted"/>
<dbReference type="PaxDb" id="65489-OBART11G22270.1"/>
<feature type="transmembrane region" description="Helical" evidence="4">
    <location>
        <begin position="190"/>
        <end position="217"/>
    </location>
</feature>
<keyword evidence="4" id="KW-0812">Transmembrane</keyword>
<keyword evidence="2" id="KW-0677">Repeat</keyword>
<reference evidence="6" key="1">
    <citation type="journal article" date="2009" name="Rice">
        <title>De Novo Next Generation Sequencing of Plant Genomes.</title>
        <authorList>
            <person name="Rounsley S."/>
            <person name="Marri P.R."/>
            <person name="Yu Y."/>
            <person name="He R."/>
            <person name="Sisneros N."/>
            <person name="Goicoechea J.L."/>
            <person name="Lee S.J."/>
            <person name="Angelova A."/>
            <person name="Kudrna D."/>
            <person name="Luo M."/>
            <person name="Affourtit J."/>
            <person name="Desany B."/>
            <person name="Knight J."/>
            <person name="Niazi F."/>
            <person name="Egholm M."/>
            <person name="Wing R.A."/>
        </authorList>
    </citation>
    <scope>NUCLEOTIDE SEQUENCE [LARGE SCALE GENOMIC DNA]</scope>
    <source>
        <strain evidence="6">cv. IRGC 105608</strain>
    </source>
</reference>
<dbReference type="STRING" id="65489.A0A0D3HPS2"/>
<dbReference type="PANTHER" id="PTHR47841">
    <property type="entry name" value="DIACYLGLYCEROL KINASE THETA-LIKE-RELATED"/>
    <property type="match status" value="1"/>
</dbReference>
<keyword evidence="1" id="KW-0479">Metal-binding</keyword>
<evidence type="ECO:0000313" key="6">
    <source>
        <dbReference type="EnsemblPlants" id="OBART11G22270.1"/>
    </source>
</evidence>
<accession>A0A0D3HPS2</accession>
<dbReference type="Pfam" id="PF03107">
    <property type="entry name" value="C1_2"/>
    <property type="match status" value="1"/>
</dbReference>
<dbReference type="InterPro" id="IPR046349">
    <property type="entry name" value="C1-like_sf"/>
</dbReference>
<organism evidence="6">
    <name type="scientific">Oryza barthii</name>
    <dbReference type="NCBI Taxonomy" id="65489"/>
    <lineage>
        <taxon>Eukaryota</taxon>
        <taxon>Viridiplantae</taxon>
        <taxon>Streptophyta</taxon>
        <taxon>Embryophyta</taxon>
        <taxon>Tracheophyta</taxon>
        <taxon>Spermatophyta</taxon>
        <taxon>Magnoliopsida</taxon>
        <taxon>Liliopsida</taxon>
        <taxon>Poales</taxon>
        <taxon>Poaceae</taxon>
        <taxon>BOP clade</taxon>
        <taxon>Oryzoideae</taxon>
        <taxon>Oryzeae</taxon>
        <taxon>Oryzinae</taxon>
        <taxon>Oryza</taxon>
    </lineage>
</organism>
<dbReference type="GO" id="GO:0046872">
    <property type="term" value="F:metal ion binding"/>
    <property type="evidence" value="ECO:0007669"/>
    <property type="project" value="UniProtKB-KW"/>
</dbReference>
<feature type="domain" description="Phorbol-ester/DAG-type" evidence="5">
    <location>
        <begin position="14"/>
        <end position="64"/>
    </location>
</feature>
<keyword evidence="3" id="KW-0862">Zinc</keyword>
<dbReference type="PANTHER" id="PTHR47841:SF2">
    <property type="entry name" value="OS07G0609800 PROTEIN"/>
    <property type="match status" value="1"/>
</dbReference>
<name>A0A0D3HPS2_9ORYZ</name>
<dbReference type="Gene3D" id="3.30.60.20">
    <property type="match status" value="1"/>
</dbReference>
<dbReference type="HOGENOM" id="CLU_1252319_0_0_1"/>
<dbReference type="InterPro" id="IPR002219">
    <property type="entry name" value="PKC_DAG/PE"/>
</dbReference>
<dbReference type="SUPFAM" id="SSF57889">
    <property type="entry name" value="Cysteine-rich domain"/>
    <property type="match status" value="1"/>
</dbReference>
<evidence type="ECO:0000313" key="7">
    <source>
        <dbReference type="Proteomes" id="UP000026960"/>
    </source>
</evidence>
<protein>
    <recommendedName>
        <fullName evidence="5">Phorbol-ester/DAG-type domain-containing protein</fullName>
    </recommendedName>
</protein>
<keyword evidence="4" id="KW-0472">Membrane</keyword>
<dbReference type="EnsemblPlants" id="OBART11G22270.1">
    <property type="protein sequence ID" value="OBART11G22270.1"/>
    <property type="gene ID" value="OBART11G22270"/>
</dbReference>
<sequence>MYYKNYRTHWSHPQHALVRCKYSDRSGYVCYLCNFGLSGLIGFRCEACDFDIHEECADFKETIDGASFARRHVFTFSRVVGTEDDFCLVCRMDCPRERFYRCAPCNFNVCINCARHVFHPPWSGLELDNISGGGGGKKTVRRRLVCWARRVAGARRDAERLAGVLSKIDFYLSLYPAIAHADTACRQDRLLWTTTVNVVVSAAVAFAGFVVVSISMVSRKK</sequence>
<evidence type="ECO:0000256" key="1">
    <source>
        <dbReference type="ARBA" id="ARBA00022723"/>
    </source>
</evidence>
<keyword evidence="4" id="KW-1133">Transmembrane helix</keyword>
<reference evidence="6" key="2">
    <citation type="submission" date="2015-03" db="UniProtKB">
        <authorList>
            <consortium name="EnsemblPlants"/>
        </authorList>
    </citation>
    <scope>IDENTIFICATION</scope>
</reference>
<evidence type="ECO:0000256" key="4">
    <source>
        <dbReference type="SAM" id="Phobius"/>
    </source>
</evidence>
<evidence type="ECO:0000259" key="5">
    <source>
        <dbReference type="PROSITE" id="PS50081"/>
    </source>
</evidence>
<dbReference type="InterPro" id="IPR004146">
    <property type="entry name" value="DC1"/>
</dbReference>
<dbReference type="Proteomes" id="UP000026960">
    <property type="component" value="Chromosome 11"/>
</dbReference>
<evidence type="ECO:0000256" key="2">
    <source>
        <dbReference type="ARBA" id="ARBA00022737"/>
    </source>
</evidence>
<dbReference type="PROSITE" id="PS50081">
    <property type="entry name" value="ZF_DAG_PE_2"/>
    <property type="match status" value="1"/>
</dbReference>
<evidence type="ECO:0000256" key="3">
    <source>
        <dbReference type="ARBA" id="ARBA00022833"/>
    </source>
</evidence>
<dbReference type="AlphaFoldDB" id="A0A0D3HPS2"/>
<dbReference type="Gramene" id="OBART11G22270.1">
    <property type="protein sequence ID" value="OBART11G22270.1"/>
    <property type="gene ID" value="OBART11G22270"/>
</dbReference>